<sequence>MVRPSQRREMAQSAVVEGRATIRHACQTFAVSQTCFRYKAKASEDNAQIVDWLVRLKTAHRDWGAVLSVPAQCEGAGWNHRRGLSNLPRVGVEPVDQAEEVAGSGKARVASRTADHQPGRVDGLHA</sequence>
<protein>
    <submittedName>
        <fullName evidence="2">Hypothetical isxac2 transposase orfb protein</fullName>
    </submittedName>
</protein>
<reference evidence="2 3" key="1">
    <citation type="journal article" date="2009" name="BMC Genomics">
        <title>The complete genome sequence of Xanthomonas albilineans provides new insights into the reductive genome evolution of the xylem-limited Xanthomonadaceae.</title>
        <authorList>
            <person name="Pieretti I."/>
            <person name="Royer M."/>
            <person name="Barbe V."/>
            <person name="Carrere S."/>
            <person name="Koebnik R."/>
            <person name="Cociancich S."/>
            <person name="Couloux A."/>
            <person name="Darrasse A."/>
            <person name="Gouzy J."/>
            <person name="Jacques M.A."/>
            <person name="Lauber E."/>
            <person name="Manceau C."/>
            <person name="Mangenot S."/>
            <person name="Poussier S."/>
            <person name="Segurens B."/>
            <person name="Szurek B."/>
            <person name="Verdier V."/>
            <person name="Arlat M."/>
            <person name="Rott P."/>
        </authorList>
    </citation>
    <scope>NUCLEOTIDE SEQUENCE [LARGE SCALE GENOMIC DNA]</scope>
    <source>
        <strain evidence="3">GPE PC73 / CFBP 7063</strain>
    </source>
</reference>
<gene>
    <name evidence="2" type="ordered locus">XALc_1845</name>
</gene>
<feature type="compositionally biased region" description="Basic and acidic residues" evidence="1">
    <location>
        <begin position="113"/>
        <end position="126"/>
    </location>
</feature>
<keyword evidence="3" id="KW-1185">Reference proteome</keyword>
<name>D2UE89_XANAP</name>
<dbReference type="STRING" id="380358.XALC_1845"/>
<proteinExistence type="predicted"/>
<evidence type="ECO:0000256" key="1">
    <source>
        <dbReference type="SAM" id="MobiDB-lite"/>
    </source>
</evidence>
<evidence type="ECO:0000313" key="3">
    <source>
        <dbReference type="Proteomes" id="UP000001890"/>
    </source>
</evidence>
<dbReference type="Proteomes" id="UP000001890">
    <property type="component" value="Chromosome"/>
</dbReference>
<evidence type="ECO:0000313" key="2">
    <source>
        <dbReference type="EMBL" id="CBA16335.1"/>
    </source>
</evidence>
<organism evidence="2 3">
    <name type="scientific">Xanthomonas albilineans (strain GPE PC73 / CFBP 7063)</name>
    <dbReference type="NCBI Taxonomy" id="380358"/>
    <lineage>
        <taxon>Bacteria</taxon>
        <taxon>Pseudomonadati</taxon>
        <taxon>Pseudomonadota</taxon>
        <taxon>Gammaproteobacteria</taxon>
        <taxon>Lysobacterales</taxon>
        <taxon>Lysobacteraceae</taxon>
        <taxon>Xanthomonas</taxon>
    </lineage>
</organism>
<feature type="region of interest" description="Disordered" evidence="1">
    <location>
        <begin position="98"/>
        <end position="126"/>
    </location>
</feature>
<dbReference type="EMBL" id="FP565176">
    <property type="protein sequence ID" value="CBA16335.1"/>
    <property type="molecule type" value="Genomic_DNA"/>
</dbReference>
<dbReference type="KEGG" id="xal:XALC_1845"/>
<dbReference type="eggNOG" id="COG2801">
    <property type="taxonomic scope" value="Bacteria"/>
</dbReference>
<dbReference type="AlphaFoldDB" id="D2UE89"/>
<accession>D2UE89</accession>